<evidence type="ECO:0000313" key="9">
    <source>
        <dbReference type="EMBL" id="CAD7080028.1"/>
    </source>
</evidence>
<protein>
    <recommendedName>
        <fullName evidence="4">Nucleoporin NUP42</fullName>
    </recommendedName>
    <alternativeName>
        <fullName evidence="5">Nucleoporin-like protein 2</fullName>
    </alternativeName>
</protein>
<dbReference type="EMBL" id="LR899009">
    <property type="protein sequence ID" value="CAD7080028.1"/>
    <property type="molecule type" value="Genomic_DNA"/>
</dbReference>
<evidence type="ECO:0000259" key="8">
    <source>
        <dbReference type="PROSITE" id="PS50103"/>
    </source>
</evidence>
<keyword evidence="6" id="KW-0862">Zinc</keyword>
<feature type="compositionally biased region" description="Polar residues" evidence="7">
    <location>
        <begin position="121"/>
        <end position="134"/>
    </location>
</feature>
<evidence type="ECO:0000256" key="3">
    <source>
        <dbReference type="ARBA" id="ARBA00037262"/>
    </source>
</evidence>
<evidence type="ECO:0000256" key="7">
    <source>
        <dbReference type="SAM" id="MobiDB-lite"/>
    </source>
</evidence>
<evidence type="ECO:0000256" key="4">
    <source>
        <dbReference type="ARBA" id="ARBA00039886"/>
    </source>
</evidence>
<dbReference type="GO" id="GO:0005643">
    <property type="term" value="C:nuclear pore"/>
    <property type="evidence" value="ECO:0007669"/>
    <property type="project" value="UniProtKB-ARBA"/>
</dbReference>
<accession>A0A7R8YNX3</accession>
<dbReference type="Proteomes" id="UP000594454">
    <property type="component" value="Chromosome 1"/>
</dbReference>
<feature type="compositionally biased region" description="Polar residues" evidence="7">
    <location>
        <begin position="321"/>
        <end position="332"/>
    </location>
</feature>
<keyword evidence="6" id="KW-0863">Zinc-finger</keyword>
<feature type="region of interest" description="Disordered" evidence="7">
    <location>
        <begin position="121"/>
        <end position="140"/>
    </location>
</feature>
<name>A0A7R8YNX3_HERIL</name>
<evidence type="ECO:0000256" key="1">
    <source>
        <dbReference type="ARBA" id="ARBA00004335"/>
    </source>
</evidence>
<keyword evidence="2" id="KW-0539">Nucleus</keyword>
<feature type="zinc finger region" description="C3H1-type" evidence="6">
    <location>
        <begin position="1"/>
        <end position="25"/>
    </location>
</feature>
<comment type="function">
    <text evidence="3">Required for the export of mRNAs containing poly(A) tails from the nucleus into the cytoplasm.</text>
</comment>
<dbReference type="PANTHER" id="PTHR46527:SF1">
    <property type="entry name" value="NUCLEOPORIN NUP42"/>
    <property type="match status" value="1"/>
</dbReference>
<evidence type="ECO:0000256" key="5">
    <source>
        <dbReference type="ARBA" id="ARBA00042384"/>
    </source>
</evidence>
<proteinExistence type="predicted"/>
<dbReference type="OrthoDB" id="20729at2759"/>
<dbReference type="PANTHER" id="PTHR46527">
    <property type="entry name" value="NUCLEOPORIN-LIKE PROTEIN 2"/>
    <property type="match status" value="1"/>
</dbReference>
<keyword evidence="6" id="KW-0479">Metal-binding</keyword>
<evidence type="ECO:0000256" key="2">
    <source>
        <dbReference type="ARBA" id="ARBA00023242"/>
    </source>
</evidence>
<dbReference type="GO" id="GO:0008270">
    <property type="term" value="F:zinc ion binding"/>
    <property type="evidence" value="ECO:0007669"/>
    <property type="project" value="UniProtKB-KW"/>
</dbReference>
<dbReference type="InterPro" id="IPR000571">
    <property type="entry name" value="Znf_CCCH"/>
</dbReference>
<comment type="subcellular location">
    <subcellularLocation>
        <location evidence="1">Nucleus membrane</location>
        <topology evidence="1">Peripheral membrane protein</topology>
        <orientation evidence="1">Cytoplasmic side</orientation>
    </subcellularLocation>
</comment>
<sequence>MVLCQYYLNNSCRFGSKCVNDHFDVRQLIKSEVEAALKGTQWPLSCFGPFKEKPCLSNFINDQSFEEIRYLCYEAKKQNNLPAYAQQFTQEVMNAQNRMKALLALNRDVIEAVVNLYNSQDPNAAPQAQKSNPFSLGGGFGAQQANNTNSIFGNSSASANNSFASSGFGSTVQNAGQQMPVTSSGSIFGQSGFGGTNNANAFGAANNSIFGGNQPQQQQQPQQTNAFALPQLGGTQQNNQASNVFGMTGANNAFGALQPPNAFGAQNQAPQTNLFGQQNNQMQSTGLFGQAAQQQQQQPQLQAQPQNLAFAQPAQNPNIFGGSQPTSSAFSQPTTTPTSGQSIFGNAMSQAPQQQNIFAAQAQIQQQQQQQQQPVGFGGQPTNAFGVAPIQQQQQPDAGAPGGVFGGVPGQPNAFQQNSMQPFGQQNNAAGANMFGDIPDSVYSKMEDLTPEALEAFKAPEFVLGKLPTMPPPRELC</sequence>
<gene>
    <name evidence="9" type="ORF">HERILL_LOCUS3206</name>
</gene>
<evidence type="ECO:0000256" key="6">
    <source>
        <dbReference type="PROSITE-ProRule" id="PRU00723"/>
    </source>
</evidence>
<dbReference type="Pfam" id="PF13634">
    <property type="entry name" value="Nucleoporin_FG"/>
    <property type="match status" value="3"/>
</dbReference>
<dbReference type="GO" id="GO:0031965">
    <property type="term" value="C:nuclear membrane"/>
    <property type="evidence" value="ECO:0007669"/>
    <property type="project" value="UniProtKB-SubCell"/>
</dbReference>
<dbReference type="InterPro" id="IPR025574">
    <property type="entry name" value="Nucleoporin_FG_rpt"/>
</dbReference>
<dbReference type="OMA" id="CHNEHFD"/>
<organism evidence="9 10">
    <name type="scientific">Hermetia illucens</name>
    <name type="common">Black soldier fly</name>
    <dbReference type="NCBI Taxonomy" id="343691"/>
    <lineage>
        <taxon>Eukaryota</taxon>
        <taxon>Metazoa</taxon>
        <taxon>Ecdysozoa</taxon>
        <taxon>Arthropoda</taxon>
        <taxon>Hexapoda</taxon>
        <taxon>Insecta</taxon>
        <taxon>Pterygota</taxon>
        <taxon>Neoptera</taxon>
        <taxon>Endopterygota</taxon>
        <taxon>Diptera</taxon>
        <taxon>Brachycera</taxon>
        <taxon>Stratiomyomorpha</taxon>
        <taxon>Stratiomyidae</taxon>
        <taxon>Hermetiinae</taxon>
        <taxon>Hermetia</taxon>
    </lineage>
</organism>
<dbReference type="AlphaFoldDB" id="A0A7R8YNX3"/>
<dbReference type="InterPro" id="IPR051767">
    <property type="entry name" value="Nucleoporin_NUP42"/>
</dbReference>
<dbReference type="PROSITE" id="PS50103">
    <property type="entry name" value="ZF_C3H1"/>
    <property type="match status" value="1"/>
</dbReference>
<reference evidence="9 10" key="1">
    <citation type="submission" date="2020-11" db="EMBL/GenBank/DDBJ databases">
        <authorList>
            <person name="Wallbank WR R."/>
            <person name="Pardo Diaz C."/>
            <person name="Kozak K."/>
            <person name="Martin S."/>
            <person name="Jiggins C."/>
            <person name="Moest M."/>
            <person name="Warren A I."/>
            <person name="Generalovic N T."/>
            <person name="Byers J.R.P. K."/>
            <person name="Montejo-Kovacevich G."/>
            <person name="Yen C E."/>
        </authorList>
    </citation>
    <scope>NUCLEOTIDE SEQUENCE [LARGE SCALE GENOMIC DNA]</scope>
</reference>
<feature type="domain" description="C3H1-type" evidence="8">
    <location>
        <begin position="1"/>
        <end position="25"/>
    </location>
</feature>
<dbReference type="FunCoup" id="A0A7R8YNX3">
    <property type="interactions" value="78"/>
</dbReference>
<keyword evidence="10" id="KW-1185">Reference proteome</keyword>
<evidence type="ECO:0000313" key="10">
    <source>
        <dbReference type="Proteomes" id="UP000594454"/>
    </source>
</evidence>
<dbReference type="InParanoid" id="A0A7R8YNX3"/>
<feature type="region of interest" description="Disordered" evidence="7">
    <location>
        <begin position="313"/>
        <end position="345"/>
    </location>
</feature>